<dbReference type="STRING" id="104663.SAMN04488121_108109"/>
<sequence length="188" mass="21019">MAIQLEKKKPFSLEKTKPGLKKIVAGIGWDIAHVNGHDVDLDLSVFMMGPNGKMPEDAFFVFYNNDTSPDGAAHYPGDNRDGSGEGDDEVISVDLDKIDRRIEFLYFAVTIDQAEVRGHHFGYVRNAYINIRNAADNNVLCQYKLNEEFKNEDSLIIATLSRNNGQWDLEAVGQAFAGGLNTLVEMYQ</sequence>
<organism evidence="3 4">
    <name type="scientific">Chitinophaga filiformis</name>
    <name type="common">Myxococcus filiformis</name>
    <name type="synonym">Flexibacter filiformis</name>
    <dbReference type="NCBI Taxonomy" id="104663"/>
    <lineage>
        <taxon>Bacteria</taxon>
        <taxon>Pseudomonadati</taxon>
        <taxon>Bacteroidota</taxon>
        <taxon>Chitinophagia</taxon>
        <taxon>Chitinophagales</taxon>
        <taxon>Chitinophagaceae</taxon>
        <taxon>Chitinophaga</taxon>
    </lineage>
</organism>
<protein>
    <submittedName>
        <fullName evidence="3">Tellurium resistance protein TerD</fullName>
    </submittedName>
</protein>
<dbReference type="Gene3D" id="2.60.60.30">
    <property type="entry name" value="sav2460 like domains"/>
    <property type="match status" value="1"/>
</dbReference>
<dbReference type="EMBL" id="FNBN01000008">
    <property type="protein sequence ID" value="SDH03069.1"/>
    <property type="molecule type" value="Genomic_DNA"/>
</dbReference>
<keyword evidence="1" id="KW-0778">Tellurium resistance</keyword>
<evidence type="ECO:0000256" key="1">
    <source>
        <dbReference type="ARBA" id="ARBA00022686"/>
    </source>
</evidence>
<dbReference type="PANTHER" id="PTHR32097:SF17">
    <property type="entry name" value="CAMP-BINDING PROTEIN 1-RELATED"/>
    <property type="match status" value="1"/>
</dbReference>
<dbReference type="RefSeq" id="WP_089836314.1">
    <property type="nucleotide sequence ID" value="NZ_FNBN01000008.1"/>
</dbReference>
<evidence type="ECO:0000313" key="3">
    <source>
        <dbReference type="EMBL" id="SDH03069.1"/>
    </source>
</evidence>
<name>A0A1G7Z3A8_CHIFI</name>
<gene>
    <name evidence="3" type="ORF">SAMN04488121_108109</name>
</gene>
<evidence type="ECO:0000259" key="2">
    <source>
        <dbReference type="Pfam" id="PF02342"/>
    </source>
</evidence>
<dbReference type="InterPro" id="IPR003325">
    <property type="entry name" value="TerD"/>
</dbReference>
<dbReference type="OrthoDB" id="4123258at2"/>
<dbReference type="PANTHER" id="PTHR32097">
    <property type="entry name" value="CAMP-BINDING PROTEIN 1-RELATED"/>
    <property type="match status" value="1"/>
</dbReference>
<dbReference type="CDD" id="cd06974">
    <property type="entry name" value="TerD_like"/>
    <property type="match status" value="1"/>
</dbReference>
<dbReference type="Proteomes" id="UP000199045">
    <property type="component" value="Unassembled WGS sequence"/>
</dbReference>
<feature type="domain" description="TerD" evidence="2">
    <location>
        <begin position="1"/>
        <end position="187"/>
    </location>
</feature>
<reference evidence="3 4" key="1">
    <citation type="submission" date="2016-10" db="EMBL/GenBank/DDBJ databases">
        <authorList>
            <person name="de Groot N.N."/>
        </authorList>
    </citation>
    <scope>NUCLEOTIDE SEQUENCE [LARGE SCALE GENOMIC DNA]</scope>
    <source>
        <strain evidence="3 4">DSM 527</strain>
    </source>
</reference>
<dbReference type="GO" id="GO:0046690">
    <property type="term" value="P:response to tellurium ion"/>
    <property type="evidence" value="ECO:0007669"/>
    <property type="project" value="UniProtKB-KW"/>
</dbReference>
<dbReference type="AlphaFoldDB" id="A0A1G7Z3A8"/>
<proteinExistence type="predicted"/>
<evidence type="ECO:0000313" key="4">
    <source>
        <dbReference type="Proteomes" id="UP000199045"/>
    </source>
</evidence>
<dbReference type="InterPro" id="IPR051324">
    <property type="entry name" value="Stress/Tellurium_Resist"/>
</dbReference>
<accession>A0A1G7Z3A8</accession>
<dbReference type="Pfam" id="PF02342">
    <property type="entry name" value="TerD"/>
    <property type="match status" value="1"/>
</dbReference>